<evidence type="ECO:0000259" key="7">
    <source>
        <dbReference type="Pfam" id="PF01425"/>
    </source>
</evidence>
<evidence type="ECO:0000256" key="4">
    <source>
        <dbReference type="ARBA" id="ARBA00022801"/>
    </source>
</evidence>
<dbReference type="PANTHER" id="PTHR46072">
    <property type="entry name" value="AMIDASE-RELATED-RELATED"/>
    <property type="match status" value="1"/>
</dbReference>
<protein>
    <recommendedName>
        <fullName evidence="3">amidase</fullName>
        <ecNumber evidence="3">3.5.1.4</ecNumber>
    </recommendedName>
</protein>
<feature type="active site" description="Charge relay system" evidence="5">
    <location>
        <position position="233"/>
    </location>
</feature>
<feature type="binding site" evidence="6">
    <location>
        <begin position="254"/>
        <end position="257"/>
    </location>
    <ligand>
        <name>substrate</name>
    </ligand>
</feature>
<keyword evidence="4" id="KW-0378">Hydrolase</keyword>
<gene>
    <name evidence="8" type="ORF">CLIB1423_30S00870</name>
</gene>
<sequence>MTVSYTEFLTTDDFSGYEDSEKYQKEWLPKVLKYREDLEAGILPEFTVELPGSIEKLTEDKFNPLKYLYENKLLTEKEFKITDTPAFILAEQIAKGELTAVETLKAFGHRAIISHQFTNCAMELFVNEGLARAQELDDYYKKNGKTVGPLHGIPISLKEQMNYRGKITHGGYVSKIDNVVPEHGITNQVLENLGAVFYVRTNQPQTLMHLDSNNNFTGLSKNPFNLILSSGGSSSGEGAIVGFGGSAIGVGSDIGGSIRAPAAYSGCHGLRPTTKRISTFGGISGGAGQESVPAVVGPMARSVTDLEIWMKSYINVGKPWNLDQNCIPIPWREVSKPEPKSLTIAVIYDDGLVKPSPPIARGLKEVVAKLEAAGVKIVKFEPFDTKLAYDTVHKMYACDGNYAQRELLAGSGEPLKKLTKWSLSYGDGAKAYEVAENRKLNMIRDKLRQDYTDYLNDNEVDFILSPTYNNVAPKSEEVYNWSYTSLFNILDLPTLAFQTGIFQDPAKDVWGPEHADYKYRSKLEELECSNYNPEDFVGAPVGLQLSGRRYFDEEVLAAGKTIVDDILKCDLFDLF</sequence>
<comment type="caution">
    <text evidence="8">The sequence shown here is derived from an EMBL/GenBank/DDBJ whole genome shotgun (WGS) entry which is preliminary data.</text>
</comment>
<comment type="catalytic activity">
    <reaction evidence="1">
        <text>a monocarboxylic acid amide + H2O = a monocarboxylate + NH4(+)</text>
        <dbReference type="Rhea" id="RHEA:12020"/>
        <dbReference type="ChEBI" id="CHEBI:15377"/>
        <dbReference type="ChEBI" id="CHEBI:28938"/>
        <dbReference type="ChEBI" id="CHEBI:35757"/>
        <dbReference type="ChEBI" id="CHEBI:83628"/>
        <dbReference type="EC" id="3.5.1.4"/>
    </reaction>
</comment>
<dbReference type="PIRSF" id="PIRSF001221">
    <property type="entry name" value="Amidase_fungi"/>
    <property type="match status" value="1"/>
</dbReference>
<dbReference type="PROSITE" id="PS00571">
    <property type="entry name" value="AMIDASES"/>
    <property type="match status" value="1"/>
</dbReference>
<dbReference type="Proteomes" id="UP000837801">
    <property type="component" value="Unassembled WGS sequence"/>
</dbReference>
<dbReference type="GO" id="GO:0004040">
    <property type="term" value="F:amidase activity"/>
    <property type="evidence" value="ECO:0007669"/>
    <property type="project" value="UniProtKB-EC"/>
</dbReference>
<dbReference type="EMBL" id="CAKXYY010000030">
    <property type="protein sequence ID" value="CAH2355658.1"/>
    <property type="molecule type" value="Genomic_DNA"/>
</dbReference>
<feature type="binding site" evidence="6">
    <location>
        <position position="233"/>
    </location>
    <ligand>
        <name>substrate</name>
    </ligand>
</feature>
<accession>A0A9P0W1G2</accession>
<comment type="similarity">
    <text evidence="2">Belongs to the amidase family.</text>
</comment>
<reference evidence="8" key="1">
    <citation type="submission" date="2022-03" db="EMBL/GenBank/DDBJ databases">
        <authorList>
            <person name="Legras J.-L."/>
            <person name="Devillers H."/>
            <person name="Grondin C."/>
        </authorList>
    </citation>
    <scope>NUCLEOTIDE SEQUENCE</scope>
    <source>
        <strain evidence="8">CLIB 1423</strain>
    </source>
</reference>
<dbReference type="AlphaFoldDB" id="A0A9P0W1G2"/>
<dbReference type="InterPro" id="IPR020556">
    <property type="entry name" value="Amidase_CS"/>
</dbReference>
<evidence type="ECO:0000256" key="3">
    <source>
        <dbReference type="ARBA" id="ARBA00012922"/>
    </source>
</evidence>
<dbReference type="SUPFAM" id="SSF75304">
    <property type="entry name" value="Amidase signature (AS) enzymes"/>
    <property type="match status" value="1"/>
</dbReference>
<dbReference type="Gene3D" id="3.90.1300.10">
    <property type="entry name" value="Amidase signature (AS) domain"/>
    <property type="match status" value="1"/>
</dbReference>
<feature type="active site" description="Charge relay system" evidence="5">
    <location>
        <position position="158"/>
    </location>
</feature>
<evidence type="ECO:0000256" key="5">
    <source>
        <dbReference type="PIRSR" id="PIRSR001221-1"/>
    </source>
</evidence>
<dbReference type="EC" id="3.5.1.4" evidence="3"/>
<dbReference type="OrthoDB" id="6428749at2759"/>
<name>A0A9P0W1G2_9ASCO</name>
<feature type="binding site" evidence="6">
    <location>
        <position position="207"/>
    </location>
    <ligand>
        <name>substrate</name>
    </ligand>
</feature>
<dbReference type="InterPro" id="IPR036928">
    <property type="entry name" value="AS_sf"/>
</dbReference>
<feature type="active site" description="Acyl-ester intermediate" evidence="5">
    <location>
        <position position="257"/>
    </location>
</feature>
<proteinExistence type="inferred from homology"/>
<evidence type="ECO:0000256" key="6">
    <source>
        <dbReference type="PIRSR" id="PIRSR001221-2"/>
    </source>
</evidence>
<evidence type="ECO:0000256" key="1">
    <source>
        <dbReference type="ARBA" id="ARBA00001311"/>
    </source>
</evidence>
<keyword evidence="9" id="KW-1185">Reference proteome</keyword>
<evidence type="ECO:0000256" key="2">
    <source>
        <dbReference type="ARBA" id="ARBA00009199"/>
    </source>
</evidence>
<feature type="domain" description="Amidase" evidence="7">
    <location>
        <begin position="102"/>
        <end position="556"/>
    </location>
</feature>
<organism evidence="8 9">
    <name type="scientific">[Candida] railenensis</name>
    <dbReference type="NCBI Taxonomy" id="45579"/>
    <lineage>
        <taxon>Eukaryota</taxon>
        <taxon>Fungi</taxon>
        <taxon>Dikarya</taxon>
        <taxon>Ascomycota</taxon>
        <taxon>Saccharomycotina</taxon>
        <taxon>Pichiomycetes</taxon>
        <taxon>Debaryomycetaceae</taxon>
        <taxon>Kurtzmaniella</taxon>
    </lineage>
</organism>
<dbReference type="PANTHER" id="PTHR46072:SF4">
    <property type="entry name" value="AMIDASE C550.07-RELATED"/>
    <property type="match status" value="1"/>
</dbReference>
<dbReference type="InterPro" id="IPR023631">
    <property type="entry name" value="Amidase_dom"/>
</dbReference>
<dbReference type="Pfam" id="PF01425">
    <property type="entry name" value="Amidase"/>
    <property type="match status" value="1"/>
</dbReference>
<evidence type="ECO:0000313" key="8">
    <source>
        <dbReference type="EMBL" id="CAH2355658.1"/>
    </source>
</evidence>
<evidence type="ECO:0000313" key="9">
    <source>
        <dbReference type="Proteomes" id="UP000837801"/>
    </source>
</evidence>